<keyword evidence="1" id="KW-0812">Transmembrane</keyword>
<dbReference type="Gene3D" id="3.30.2090.10">
    <property type="entry name" value="Multidrug efflux transporter AcrB TolC docking domain, DN and DC subdomains"/>
    <property type="match status" value="2"/>
</dbReference>
<feature type="transmembrane region" description="Helical" evidence="1">
    <location>
        <begin position="531"/>
        <end position="551"/>
    </location>
</feature>
<evidence type="ECO:0000256" key="1">
    <source>
        <dbReference type="SAM" id="Phobius"/>
    </source>
</evidence>
<feature type="transmembrane region" description="Helical" evidence="1">
    <location>
        <begin position="856"/>
        <end position="876"/>
    </location>
</feature>
<dbReference type="InterPro" id="IPR027463">
    <property type="entry name" value="AcrB_DN_DC_subdom"/>
</dbReference>
<accession>A0A7L5BK35</accession>
<dbReference type="Pfam" id="PF00873">
    <property type="entry name" value="ACR_tran"/>
    <property type="match status" value="1"/>
</dbReference>
<feature type="transmembrane region" description="Helical" evidence="1">
    <location>
        <begin position="883"/>
        <end position="903"/>
    </location>
</feature>
<evidence type="ECO:0000313" key="3">
    <source>
        <dbReference type="Proteomes" id="UP000464865"/>
    </source>
</evidence>
<feature type="transmembrane region" description="Helical" evidence="1">
    <location>
        <begin position="393"/>
        <end position="418"/>
    </location>
</feature>
<keyword evidence="1" id="KW-0472">Membrane</keyword>
<feature type="transmembrane region" description="Helical" evidence="1">
    <location>
        <begin position="470"/>
        <end position="493"/>
    </location>
</feature>
<feature type="transmembrane region" description="Helical" evidence="1">
    <location>
        <begin position="909"/>
        <end position="934"/>
    </location>
</feature>
<dbReference type="EMBL" id="CP048632">
    <property type="protein sequence ID" value="QIB39251.1"/>
    <property type="molecule type" value="Genomic_DNA"/>
</dbReference>
<feature type="transmembrane region" description="Helical" evidence="1">
    <location>
        <begin position="367"/>
        <end position="387"/>
    </location>
</feature>
<feature type="transmembrane region" description="Helical" evidence="1">
    <location>
        <begin position="438"/>
        <end position="458"/>
    </location>
</feature>
<dbReference type="Gene3D" id="3.30.70.1320">
    <property type="entry name" value="Multidrug efflux transporter AcrB pore domain like"/>
    <property type="match status" value="1"/>
</dbReference>
<dbReference type="SUPFAM" id="SSF82866">
    <property type="entry name" value="Multidrug efflux transporter AcrB transmembrane domain"/>
    <property type="match status" value="2"/>
</dbReference>
<dbReference type="PANTHER" id="PTHR32063:SF14">
    <property type="entry name" value="BLL4319 PROTEIN"/>
    <property type="match status" value="1"/>
</dbReference>
<gene>
    <name evidence="2" type="ORF">G3A56_15625</name>
</gene>
<keyword evidence="3" id="KW-1185">Reference proteome</keyword>
<reference evidence="2 3" key="1">
    <citation type="submission" date="2020-02" db="EMBL/GenBank/DDBJ databases">
        <title>Plant-Promoting Endophytic Bacterium Rhizobium oryzihabitans sp. nov., Isolated from the Root of Rice.</title>
        <authorList>
            <person name="zhao J."/>
            <person name="Zhang G."/>
        </authorList>
    </citation>
    <scope>NUCLEOTIDE SEQUENCE [LARGE SCALE GENOMIC DNA]</scope>
    <source>
        <strain evidence="2 3">M15</strain>
    </source>
</reference>
<feature type="transmembrane region" description="Helical" evidence="1">
    <location>
        <begin position="986"/>
        <end position="1012"/>
    </location>
</feature>
<dbReference type="Gene3D" id="3.30.70.1440">
    <property type="entry name" value="Multidrug efflux transporter AcrB pore domain"/>
    <property type="match status" value="1"/>
</dbReference>
<dbReference type="Proteomes" id="UP000464865">
    <property type="component" value="Chromosome M15-11"/>
</dbReference>
<dbReference type="SUPFAM" id="SSF82714">
    <property type="entry name" value="Multidrug efflux transporter AcrB TolC docking domain, DN and DC subdomains"/>
    <property type="match status" value="2"/>
</dbReference>
<dbReference type="GO" id="GO:0042910">
    <property type="term" value="F:xenobiotic transmembrane transporter activity"/>
    <property type="evidence" value="ECO:0007669"/>
    <property type="project" value="TreeGrafter"/>
</dbReference>
<proteinExistence type="predicted"/>
<evidence type="ECO:0000313" key="2">
    <source>
        <dbReference type="EMBL" id="QIB39251.1"/>
    </source>
</evidence>
<name>A0A7L5BK35_9HYPH</name>
<dbReference type="RefSeq" id="WP_082182620.1">
    <property type="nucleotide sequence ID" value="NZ_CP048632.1"/>
</dbReference>
<dbReference type="PRINTS" id="PR00702">
    <property type="entry name" value="ACRIFLAVINRP"/>
</dbReference>
<dbReference type="Gene3D" id="3.30.70.1430">
    <property type="entry name" value="Multidrug efflux transporter AcrB pore domain"/>
    <property type="match status" value="2"/>
</dbReference>
<feature type="transmembrane region" description="Helical" evidence="1">
    <location>
        <begin position="343"/>
        <end position="360"/>
    </location>
</feature>
<feature type="transmembrane region" description="Helical" evidence="1">
    <location>
        <begin position="24"/>
        <end position="44"/>
    </location>
</feature>
<keyword evidence="1" id="KW-1133">Transmembrane helix</keyword>
<dbReference type="Gene3D" id="1.20.1640.10">
    <property type="entry name" value="Multidrug efflux transporter AcrB transmembrane domain"/>
    <property type="match status" value="2"/>
</dbReference>
<sequence>MTTQSPPPKDSKLAFTALFVRRPILAAVINTLLVVAGLAALVGVEVRELPDVDRPTISVRTTYEGAAPETIDQEVTQTIEGAVARVSGVKSISSNSQFGTSRVTLEFGDNVDLAVAANDVRDAIGRVTNQLPDDADEPQIIKADSDSQPIMRLAVTSSTLSMEDLTKLVDDEVIDRLAAVDGVADVELYGDQEKVFRVDLNQAALASRGLTVTDVSNALASAALDVPAGSLKSATQDIVVRATASLTKPEDFSNLLIKDNIRLRDVATVMLGADDESTSLRSNGVQGVGLGVIRQAQSNTLNISTGVKAAVAAMSANLPEGTRIVVTSDDAVFIEGALHEVELALGLSAIIVVVVLYLFLRDWRATLIPAITMPVALIGTIVAIYMVGFSVNILTLLAIVLATGLVVDDAIVVLENIVRRRAEGMGPRAAAVLGTQEVFFAVIATTATLAAVFIPLSFLPGQLGGLFREFGFVLAFAVGLSSVVALTLCPMLASRMLKEGLKEPTGPLAWFGNVFASTYKSTLSACLNNPLIVIVVALIFSGLSWIAFGMIQNELTPREDRASIMMRVTAPQGVSLEYTRDQLQRIEENLQPLRDSGEIRNIYSITGMNGSSNTGFMVLTLAPWADRERTQNQIAADVTSAANKVPALRGNAMQPNSLRIRGAGNGLQMAMVGSNYQALTAATQKLLLSMEESGLFDTPRFDNEPNQAQLSVSIDRERASDLGIDITGLSRAMQSLLEGRSIVDVFVDGDAIPVRLLSSTRPINDPTDLENVFLKTGDGKIVPMSVIATLKENAVAPQLNREQQLPSVGFTANLKEGVSLGEALQKVNELSQSVLPAGARLLPLGEAATLEENSSGMLLTFGFAIAIIFLVLAAQFESVLSSVIIMSTVPLGLACAVIALLVTGSSLNVYSQIGLVLLVGVMAKNGILIVEFANHLRDQGATVREAIEKATSIRLRPVMMTMIATILGGVPLVLAQGAGAEARIALGWVIVGGLGFATLVTLYITPVSYLLIARFAKPQADEEIRLHRELELAARRKALEEDKQLLAAE</sequence>
<dbReference type="SUPFAM" id="SSF82693">
    <property type="entry name" value="Multidrug efflux transporter AcrB pore domain, PN1, PN2, PC1 and PC2 subdomains"/>
    <property type="match status" value="3"/>
</dbReference>
<dbReference type="KEGG" id="roy:G3A56_15625"/>
<protein>
    <submittedName>
        <fullName evidence="2">Efflux RND transporter permease subunit</fullName>
    </submittedName>
</protein>
<feature type="transmembrane region" description="Helical" evidence="1">
    <location>
        <begin position="955"/>
        <end position="974"/>
    </location>
</feature>
<dbReference type="PANTHER" id="PTHR32063">
    <property type="match status" value="1"/>
</dbReference>
<organism evidence="2 3">
    <name type="scientific">Rhizobium oryzihabitans</name>
    <dbReference type="NCBI Taxonomy" id="2267833"/>
    <lineage>
        <taxon>Bacteria</taxon>
        <taxon>Pseudomonadati</taxon>
        <taxon>Pseudomonadota</taxon>
        <taxon>Alphaproteobacteria</taxon>
        <taxon>Hyphomicrobiales</taxon>
        <taxon>Rhizobiaceae</taxon>
        <taxon>Rhizobium/Agrobacterium group</taxon>
        <taxon>Rhizobium</taxon>
    </lineage>
</organism>
<dbReference type="AlphaFoldDB" id="A0A7L5BK35"/>
<dbReference type="GO" id="GO:0005886">
    <property type="term" value="C:plasma membrane"/>
    <property type="evidence" value="ECO:0007669"/>
    <property type="project" value="TreeGrafter"/>
</dbReference>
<dbReference type="InterPro" id="IPR001036">
    <property type="entry name" value="Acrflvin-R"/>
</dbReference>